<comment type="caution">
    <text evidence="2">The sequence shown here is derived from an EMBL/GenBank/DDBJ whole genome shotgun (WGS) entry which is preliminary data.</text>
</comment>
<evidence type="ECO:0000313" key="2">
    <source>
        <dbReference type="EMBL" id="TQO18804.1"/>
    </source>
</evidence>
<proteinExistence type="predicted"/>
<gene>
    <name evidence="2" type="ORF">FB472_0327</name>
</gene>
<evidence type="ECO:0000256" key="1">
    <source>
        <dbReference type="SAM" id="MobiDB-lite"/>
    </source>
</evidence>
<feature type="compositionally biased region" description="Low complexity" evidence="1">
    <location>
        <begin position="34"/>
        <end position="49"/>
    </location>
</feature>
<accession>A0A8H2PWY6</accession>
<evidence type="ECO:0000313" key="3">
    <source>
        <dbReference type="Proteomes" id="UP000316560"/>
    </source>
</evidence>
<feature type="compositionally biased region" description="Polar residues" evidence="1">
    <location>
        <begin position="1"/>
        <end position="11"/>
    </location>
</feature>
<name>A0A8H2PWY6_9MICO</name>
<keyword evidence="3" id="KW-1185">Reference proteome</keyword>
<dbReference type="Proteomes" id="UP000316560">
    <property type="component" value="Unassembled WGS sequence"/>
</dbReference>
<sequence length="80" mass="8320">MTVDQNDSNPSVEDRDPMVPLPALSITEPETPRAALPLPASAHAAPGSGDNPIADWLDSLAAEPGEPANRSSVAPKPREL</sequence>
<reference evidence="2 3" key="1">
    <citation type="submission" date="2019-06" db="EMBL/GenBank/DDBJ databases">
        <title>Sequencing the genomes of 1000 actinobacteria strains.</title>
        <authorList>
            <person name="Klenk H.-P."/>
        </authorList>
    </citation>
    <scope>NUCLEOTIDE SEQUENCE [LARGE SCALE GENOMIC DNA]</scope>
    <source>
        <strain evidence="2 3">DSM 21947</strain>
    </source>
</reference>
<dbReference type="RefSeq" id="WP_141989365.1">
    <property type="nucleotide sequence ID" value="NZ_VFRA01000001.1"/>
</dbReference>
<dbReference type="EMBL" id="VFRA01000001">
    <property type="protein sequence ID" value="TQO18804.1"/>
    <property type="molecule type" value="Genomic_DNA"/>
</dbReference>
<dbReference type="AlphaFoldDB" id="A0A8H2PWY6"/>
<protein>
    <submittedName>
        <fullName evidence="2">Uncharacterized protein</fullName>
    </submittedName>
</protein>
<organism evidence="2 3">
    <name type="scientific">Rhodoglobus vestalii</name>
    <dbReference type="NCBI Taxonomy" id="193384"/>
    <lineage>
        <taxon>Bacteria</taxon>
        <taxon>Bacillati</taxon>
        <taxon>Actinomycetota</taxon>
        <taxon>Actinomycetes</taxon>
        <taxon>Micrococcales</taxon>
        <taxon>Microbacteriaceae</taxon>
        <taxon>Rhodoglobus</taxon>
    </lineage>
</organism>
<feature type="region of interest" description="Disordered" evidence="1">
    <location>
        <begin position="1"/>
        <end position="80"/>
    </location>
</feature>